<dbReference type="Gene3D" id="3.90.70.60">
    <property type="entry name" value="Porcine arterivirus-type cysteine proteinase alpha domain"/>
    <property type="match status" value="1"/>
</dbReference>
<evidence type="ECO:0000259" key="74">
    <source>
        <dbReference type="PROSITE" id="PS51539"/>
    </source>
</evidence>
<dbReference type="SUPFAM" id="SSF56672">
    <property type="entry name" value="DNA/RNA polymerases"/>
    <property type="match status" value="1"/>
</dbReference>
<evidence type="ECO:0000256" key="55">
    <source>
        <dbReference type="ARBA" id="ARBA00044017"/>
    </source>
</evidence>
<evidence type="ECO:0000256" key="2">
    <source>
        <dbReference type="ARBA" id="ARBA00003927"/>
    </source>
</evidence>
<dbReference type="InterPro" id="IPR037227">
    <property type="entry name" value="EndoU-like"/>
</dbReference>
<evidence type="ECO:0000256" key="4">
    <source>
        <dbReference type="ARBA" id="ARBA00004301"/>
    </source>
</evidence>
<keyword evidence="28" id="KW-1114">Inhibition of host interferon signaling pathway by virus</keyword>
<feature type="domain" description="AV-Nsp11N/CoV-Nsp15M" evidence="80">
    <location>
        <begin position="3531"/>
        <end position="3627"/>
    </location>
</feature>
<evidence type="ECO:0000256" key="59">
    <source>
        <dbReference type="ARBA" id="ARBA00045435"/>
    </source>
</evidence>
<evidence type="ECO:0000256" key="27">
    <source>
        <dbReference type="ARBA" id="ARBA00022825"/>
    </source>
</evidence>
<dbReference type="InterPro" id="IPR043609">
    <property type="entry name" value="NendoU_nidovirus"/>
</dbReference>
<dbReference type="InterPro" id="IPR008743">
    <property type="entry name" value="Arterivirus_Nsp2_C33"/>
</dbReference>
<proteinExistence type="inferred from homology"/>
<evidence type="ECO:0000256" key="44">
    <source>
        <dbReference type="ARBA" id="ARBA00023268"/>
    </source>
</evidence>
<dbReference type="GO" id="GO:0042025">
    <property type="term" value="C:host cell nucleus"/>
    <property type="evidence" value="ECO:0007669"/>
    <property type="project" value="UniProtKB-SubCell"/>
</dbReference>
<keyword evidence="33" id="KW-1127">Modulation of host ubiquitin pathway by viral deubiquitinase</keyword>
<dbReference type="GO" id="GO:0004252">
    <property type="term" value="F:serine-type endopeptidase activity"/>
    <property type="evidence" value="ECO:0007669"/>
    <property type="project" value="InterPro"/>
</dbReference>
<dbReference type="InterPro" id="IPR008760">
    <property type="entry name" value="EAV_peptidase_S32"/>
</dbReference>
<feature type="compositionally biased region" description="Low complexity" evidence="69">
    <location>
        <begin position="914"/>
        <end position="931"/>
    </location>
</feature>
<feature type="transmembrane region" description="Helical" evidence="70">
    <location>
        <begin position="1602"/>
        <end position="1619"/>
    </location>
</feature>
<dbReference type="PROSITE" id="PS51539">
    <property type="entry name" value="AV_PCP_ALPHA"/>
    <property type="match status" value="1"/>
</dbReference>
<keyword evidence="15" id="KW-0808">Transferase</keyword>
<dbReference type="InterPro" id="IPR043502">
    <property type="entry name" value="DNA/RNA_pol_sf"/>
</dbReference>
<comment type="subcellular location">
    <subcellularLocation>
        <location evidence="6">Host cytoplasm</location>
        <location evidence="6">Host perinuclear region</location>
    </subcellularLocation>
    <subcellularLocation>
        <location evidence="5">Host endoplasmic reticulum</location>
    </subcellularLocation>
    <subcellularLocation>
        <location evidence="4">Host membrane</location>
        <topology evidence="4">Multi-pass membrane protein</topology>
    </subcellularLocation>
    <subcellularLocation>
        <location evidence="3">Host nucleus</location>
    </subcellularLocation>
</comment>
<evidence type="ECO:0000256" key="58">
    <source>
        <dbReference type="ARBA" id="ARBA00044033"/>
    </source>
</evidence>
<dbReference type="Pfam" id="PF22049">
    <property type="entry name" value="PRRSV-NSP11_N"/>
    <property type="match status" value="1"/>
</dbReference>
<dbReference type="PROSITE" id="PS51947">
    <property type="entry name" value="NIRAN"/>
    <property type="match status" value="1"/>
</dbReference>
<dbReference type="Pfam" id="PF19215">
    <property type="entry name" value="CoV_NSP15_C"/>
    <property type="match status" value="1"/>
</dbReference>
<organism evidence="81">
    <name type="scientific">RtMc arterivirus</name>
    <dbReference type="NCBI Taxonomy" id="2847274"/>
    <lineage>
        <taxon>Viruses</taxon>
        <taxon>Riboviria</taxon>
        <taxon>Orthornavirae</taxon>
        <taxon>Pisuviricota</taxon>
        <taxon>Pisoniviricetes</taxon>
        <taxon>Nidovirales</taxon>
        <taxon>Arnidovirineae</taxon>
        <taxon>Arteriviridae</taxon>
        <taxon>Variarterivirinae</taxon>
        <taxon>Betaarterivirus</taxon>
        <taxon>Mibartevirus</taxon>
        <taxon>Betaarterivirus timiclar</taxon>
    </lineage>
</organism>
<dbReference type="Pfam" id="PF05412">
    <property type="entry name" value="Peptidase_C33"/>
    <property type="match status" value="1"/>
</dbReference>
<keyword evidence="16 70" id="KW-0812">Transmembrane</keyword>
<comment type="subunit">
    <text evidence="58">Interacts with host IFITM1.</text>
</comment>
<feature type="transmembrane region" description="Helical" evidence="70">
    <location>
        <begin position="2106"/>
        <end position="2124"/>
    </location>
</feature>
<evidence type="ECO:0000256" key="51">
    <source>
        <dbReference type="ARBA" id="ARBA00043920"/>
    </source>
</evidence>
<dbReference type="SUPFAM" id="SSF50494">
    <property type="entry name" value="Trypsin-like serine proteases"/>
    <property type="match status" value="1"/>
</dbReference>
<evidence type="ECO:0000256" key="49">
    <source>
        <dbReference type="ARBA" id="ARBA00043848"/>
    </source>
</evidence>
<evidence type="ECO:0000256" key="11">
    <source>
        <dbReference type="ARBA" id="ARBA00022581"/>
    </source>
</evidence>
<dbReference type="GO" id="GO:0003723">
    <property type="term" value="F:RNA binding"/>
    <property type="evidence" value="ECO:0007669"/>
    <property type="project" value="InterPro"/>
</dbReference>
<evidence type="ECO:0000256" key="21">
    <source>
        <dbReference type="ARBA" id="ARBA00022758"/>
    </source>
</evidence>
<evidence type="ECO:0000256" key="9">
    <source>
        <dbReference type="ARBA" id="ARBA00022484"/>
    </source>
</evidence>
<keyword evidence="31" id="KW-1100">Inhibition of host NF-kappa-B by virus</keyword>
<feature type="region of interest" description="Disordered" evidence="69">
    <location>
        <begin position="1131"/>
        <end position="1160"/>
    </location>
</feature>
<dbReference type="GO" id="GO:0075523">
    <property type="term" value="P:viral translational frameshifting"/>
    <property type="evidence" value="ECO:0007669"/>
    <property type="project" value="UniProtKB-KW"/>
</dbReference>
<evidence type="ECO:0000256" key="23">
    <source>
        <dbReference type="ARBA" id="ARBA00022771"/>
    </source>
</evidence>
<keyword evidence="20" id="KW-0547">Nucleotide-binding</keyword>
<dbReference type="GO" id="GO:0004843">
    <property type="term" value="F:cysteine-type deubiquitinase activity"/>
    <property type="evidence" value="ECO:0007669"/>
    <property type="project" value="UniProtKB-EC"/>
</dbReference>
<evidence type="ECO:0000256" key="57">
    <source>
        <dbReference type="ARBA" id="ARBA00044025"/>
    </source>
</evidence>
<comment type="catalytic activity">
    <reaction evidence="46">
        <text>uridylyl-uridylyl-ribonucleotide-RNA = a 3'-end uridylyl-2',3'-cyclophospho-uridine-RNA + a 5'-end dephospho-ribonucleoside-RNA</text>
        <dbReference type="Rhea" id="RHEA:67732"/>
        <dbReference type="Rhea" id="RHEA-COMP:13936"/>
        <dbReference type="Rhea" id="RHEA-COMP:17334"/>
        <dbReference type="Rhea" id="RHEA-COMP:17335"/>
        <dbReference type="ChEBI" id="CHEBI:138284"/>
        <dbReference type="ChEBI" id="CHEBI:173079"/>
        <dbReference type="ChEBI" id="CHEBI:173080"/>
    </reaction>
</comment>
<evidence type="ECO:0000256" key="25">
    <source>
        <dbReference type="ARBA" id="ARBA00022806"/>
    </source>
</evidence>
<evidence type="ECO:0000256" key="67">
    <source>
        <dbReference type="PROSITE-ProRule" id="PRU00985"/>
    </source>
</evidence>
<evidence type="ECO:0000256" key="62">
    <source>
        <dbReference type="ARBA" id="ARBA00047984"/>
    </source>
</evidence>
<sequence>MSGMFDRCVCTPNARVFMAGGQVYCTRCLSARNLLPLPQQSQSLGVLGLFYAPKEPLPWTLPQGYPTSECSPAGCCWLAAIFPLARMTSGNSNFERRMEIVASTLYRDGVLKSRHLDSLQVYDRGCSWYPITGPVPGVAVYANSMHVSDAPFPGATHVLTNLPLPQRKCRPGFCPFEEAHAAVYEFGNSKVIYVTEGKMSWAPRGDSNMRFDPVPKELQAVAVRVVENFPPHHIVSTDQFSFVSHQVGISYRPDKTSGSLDPECVPDGYCWVEVFASLPLETQAHEIKLATQFGYQTKHGVPGKYIQRRLQVRGLRAVIADDGPLFVSAFSCKESWIRHLSLDDDTPGFVPLCRIRVEPNTAPLECESEKIFRFGQHKWYGSGKKARKAGGNPAEKPLTKSQMAKVTAHESSGKRAAELLNTYSPPAEGNCGWHCLAAVINRMKNDVFKTFLAERVRNSDDWATDGQLADAILIMGLPVGFDRGRVCPNAKYVMKLQGEHWTVSVRPGMTPKSLPLVCVQGCCSSVPHEAAPLTFSPDCDRALEDAMMLPSSCVPAGLSDWLNRASPVLEKWTVAQIYARYECCKSDKSYGSFLSYHQLLQNTMCGDPKKGRVTEEELNDAIDQLIDGSGDIKECLARLTKVRAPSLFASSVKLNDFFPDYVPAASHTAQAPPVVEQQNVCMALVPVKPTGSIVREAAPAERLGCKDRLKNVSVPLSVQSVMDFTYPNCHDVHYRITEVLRRAEWCLLARYGQVYQYAPTSFRDMIDECKSELLAIADRQCTLEMMANVLEDIDITAFTAKYKWTPENEPAPRLVETRQQRRRPQTLRSTASEPAKKKVEEVPECWESLADSEPCDLSAVSKGGQRAKFANVSTEENDVEIPVVEQPLCLKAGTTLGPASAAPPATLRPQHEVSAPTDASSDWTTTSASSALQDEPLDLSGSSQTEWMIVSQPTFVPKTRPNTPVADEVFDDVPLDLSSKPGSSASSVVSEPVVMRPKNSAQAIIDANGPLSSHLAAIKRNVRKVCQQACDPNSLNEPETKDWLDHMWERVDMLTWHNTSRYQASYQLASMDYLPKMILETPPPKPCEVVFAPADTPSQSLQSESDITLNDLGSMSGSICSVTPSQLHEKLAQMEQAPPGPSKDLAAPKASEDPPPPGKIKGRFEKIVNSACDQVFALCTHLPSFFAQVFRPGGGYTSGDWAFAAFTLCCLLIAYSYPAFGCTPLVGVFSGSARRVRMGVFGCWLAFAVVLFQVDSEPVGAACSSDTPECRDLLLAFEQRQLWNPVRSLILGPWGAVAAILGRILGGPRYFWHCLLRFGFLADVLFYCFYIVSQGRCKRCWGQCIRTAPSEVPFNVFPFTRATRQSLVTLCDRFSRPKGMDPIHLATGWHGCWTGQSPIEQPCDKPITYANLDEKKVSAQTVVAQPYDPNQAVKCLRVLQSGGAMVAEAVPKVVKVQTVPFLAPFFPKVRVDADTKIVVDPPTFSAALRSGYSTSALIIGEGDFAKINGVKVGCYVAPSGGAPYLSALVHVAISIALHLIAGVYLTSVSSCGTGTNDPWCTSPFSVPVYGPGQLCSSKLCISDKGLTLPLIFAASNLGWSEAGYIALVFASLLFVANRLALKADLILVLCAMACYVNPMLAWIVCLYPLALRHFTLHPLTILWVQFFLVVCNAPAAMLAFVLLVCLWVLGKYTQVAGLVTPYDIHAYTGTPRGAASVASAPDGTFLAAVRKSALTGRTMMFAPSTTGAILEGAFRSQKPSLNTVNVVGSSMGSGGVFEYKGKKICVTATHVLSGHSARVTGPGFNRMVEFKVTGDYAIAELPDWQGVAPKCDFAPAKWSGRAFWLTSSGVEPGVIGTNFAFCFTNCGDSGSPVLTDGGDLIGIHTGSNKVGGGIVTRPDGSTVTIQNVKLSELSKFFAGPAVPLGDIKVGPHVVVDSAYVPSDLAAMLASSPTAEGGLSTVQLICVFFLLWRMMGHAWTPLMAIGFFCLNEILPAVLVRSCFSLGLVMLSWFTPWSGQVLLIRLLTAALNRNRWSLLFYMVGGIAGFAADLATTKGHVMNVVLNYSTYLFAPRALVMLSPIPVAVAIAVHLLAVLLWLFKYRMLHNVLVGDGIFSSAFFLRYFAEGKLRHGVSASCGMNHESLTAALAVRLSEDDLEFLKKLTDIKCFVSASNMRNAANQFIEAAYAKALRIELAQLVQVDAVKGVLAKLEAFADTAVPSLSPGDVVVLLGNTPVGAMIDISVGATKHTVRVIETRVLAGSKMTVAQVAELKPSEKLAAVPVTVPVSNLENGPEFAGEDADYIPGKKKHRRCERVGRFQLDGEEYVKFWDRTTGDVFYAAARDDHGRDVVVRNGRVSYESSLPEPAPLSQCQPAGTVTIAGVSYRVYKAPDGRRVLAPESASCLEAARINIEQALTHMGVDQSLTAAEVEKLKKIINQLQGLTASQALNLLTASGLTRCGRGGLVTTSTAVKIVKYHNRTFSLGSVNLKVAKQVEAKQSELHGHPVVAQLQDSHVVLLRPTVPSLIDVLINGADTQPQIQAEHGAGDQGVDGTVWDFEACPDKPAVELADQIIKACDVRRGDAPHIGLPYRLHPVRGDPYRESGVLKNTRFGDITYLTPSDTGNPVHAVTCHTPDGTPVLDGKNVVCTTLPAGFELYVPTIPAKVLEYLDGRPDCPLMFTRHGSAAAATEDLAKYNLSTQGFVLPGVLRLVRRYLFAHVGKCPPIHTPSTFPAKNSMAGINGIRFPTRDIQSLPDIDALCAQAVREHWQTVTPVTLKKQYCSKKKTRTILGTNNFIGLALRSALSGVTQGFMKKGVASPIALGKNKFKELHTDVCGRCLEADLASCDRSTPAIVRWFAANLLFELACAPECLESYVLNCCHDLLSTQVGSVTKRGGLSSGDPITSISNTIYSLIIYAQHMVLSFFKTGHPYGLRFLDEQLKFEEILEVQPLLVYSDDLVLHQESTLVPNYHWWVEHLDLLLGFKTDPAKTCITNTPSFLGCRILNRRQLVPNRDRVLAALAYHMKASNVSEYYASAAAILMDSCACVEYDPEWFEELVVGIANCARADGFSFPGPPFFLSMWEKLRSNYEGKKSKLCGICSAPAQHASACGLDLCLYHTHFHPHCPVVIWCNHPAGSQQCNQCQSPVGAGSSDLDKVLLEVPYKPPKTVMMDVTQGLTPLDPGRYQTRRGLVAVRRGIKGNEVELPDGSYQCTQILPTCRDINMVNVASNILLSRFIIGPPGSGKTHWLLSQVRDGDVVYTPTHLTMLDMVKALGTCRFTVPSGTVLQFPAPSRTGPWVRILAAGHIPGKVSYLDEAAYCNHLDVLRLLSKTPLVCLGDTKQLHPVGFSAHCYAFDLMPQTQLTNIWRFGNNVCRAIQPEYRNKLVAMVPNTRIVRVPKPVAYGKVITPYHKDREGDAITIDSSQGATFDVVTIHLPTPNSLSRPRALVAITRARHAVFIYDPHRQLDEFYDLPDEMTPVNIALLRDGQLLVIDRNNKESSIASALGNGDKFKATEAATVAALRTVCADLEGSSSPLPKVAHNLGFYFSPDLPQFAKLPEELAPHWPVVTCRNETKWPDRLVASLRPINSHSRACVAAGYMVGPSIFLGVPGVTSYWLTMFIKGEAQVLPQTLFSTGRIEVDCREYLDDAERQAAERLPHAFIGETTGTTVGGCHHVTSRYLPRYLPRESVSIVGVSSPGKAAKALCSITDVYLPDLESYLQPETQSKCWKVNLDFKPVRLMVWKNKTAYFLEGKPFTWFELASFASYIKFPTKGIVCLDPCMGPAEVNRPVTGNTQWGAHLSITPYDYGGQNILTTASPYDMPPCYKLLACAEFYAYDPITAFCDSAEVGTAFLYCYKSGEDWADWNERAYGAQKRRPYKATANTLKFLFPPGPAVEPVLGVIDAATLGDSTL</sequence>
<feature type="transmembrane region" description="Helical" evidence="70">
    <location>
        <begin position="1310"/>
        <end position="1332"/>
    </location>
</feature>
<comment type="function">
    <text evidence="66">Inhibits host IFN-beta production. Plays a role in the degradation of the host transcriptional activator CREBBP protein. The degradation of host CREBBP which is a key component of the IFN enhanceosome is likely responsible for the inhibition of interferon mediated by Nsp1-alpha. Also participates in the inhibition of host NF-kappa-B activation by counteracting LUBAC-dependent induction of NF-kappa-B. Reduces host NEMO ubiquitination by blocking the interaction between the two LUBAC complex components RNF31 and SHARPIN.</text>
</comment>
<comment type="subunit">
    <text evidence="55">Interacts with host OTULIN.</text>
</comment>
<dbReference type="Gene3D" id="4.10.80.390">
    <property type="match status" value="1"/>
</dbReference>
<reference evidence="81" key="1">
    <citation type="journal article" date="2018" name="Microbiome">
        <title>Comparative analysis of rodent and small mammal viromes to better understand the wildlife origin of emerging infectious diseases.</title>
        <authorList>
            <person name="Wu Z."/>
            <person name="Lu L."/>
            <person name="Du J."/>
            <person name="Yang L."/>
            <person name="Ren X."/>
            <person name="Liu B."/>
            <person name="Jiang J."/>
            <person name="Yang J."/>
            <person name="Dong J."/>
            <person name="Sun L."/>
            <person name="Zhu Y."/>
            <person name="Li Y."/>
            <person name="Zheng D."/>
            <person name="Zhang C."/>
            <person name="Su H."/>
            <person name="Zheng Y."/>
            <person name="Zhou H."/>
            <person name="Zhu G."/>
            <person name="Li H."/>
            <person name="Chmura A."/>
            <person name="Yang F."/>
            <person name="Daszak P."/>
            <person name="Wang J."/>
            <person name="Liu Q."/>
            <person name="Jin Q."/>
        </authorList>
    </citation>
    <scope>NUCLEOTIDE SEQUENCE [LARGE SCALE GENOMIC DNA]</scope>
    <source>
        <strain evidence="81">RtMc-Arterivirus/Tibet2014</strain>
    </source>
</reference>
<evidence type="ECO:0000256" key="1">
    <source>
        <dbReference type="ARBA" id="ARBA00000707"/>
    </source>
</evidence>
<evidence type="ECO:0000256" key="10">
    <source>
        <dbReference type="ARBA" id="ARBA00022562"/>
    </source>
</evidence>
<dbReference type="InterPro" id="IPR009003">
    <property type="entry name" value="Peptidase_S1_PA"/>
</dbReference>
<evidence type="ECO:0000259" key="73">
    <source>
        <dbReference type="PROSITE" id="PS51538"/>
    </source>
</evidence>
<dbReference type="EMBL" id="KY369967">
    <property type="protein sequence ID" value="ATP66628.1"/>
    <property type="molecule type" value="Genomic_RNA"/>
</dbReference>
<dbReference type="GO" id="GO:0005524">
    <property type="term" value="F:ATP binding"/>
    <property type="evidence" value="ECO:0007669"/>
    <property type="project" value="UniProtKB-KW"/>
</dbReference>
<evidence type="ECO:0000256" key="30">
    <source>
        <dbReference type="ARBA" id="ARBA00022840"/>
    </source>
</evidence>
<evidence type="ECO:0000259" key="77">
    <source>
        <dbReference type="PROSITE" id="PS51657"/>
    </source>
</evidence>
<dbReference type="Proteomes" id="UP000289356">
    <property type="component" value="Segment"/>
</dbReference>
<evidence type="ECO:0000256" key="65">
    <source>
        <dbReference type="ARBA" id="ARBA00058251"/>
    </source>
</evidence>
<feature type="region of interest" description="Disordered" evidence="69">
    <location>
        <begin position="809"/>
        <end position="840"/>
    </location>
</feature>
<dbReference type="GO" id="GO:0039648">
    <property type="term" value="P:symbiont-mediated perturbation of host ubiquitin-like protein modification"/>
    <property type="evidence" value="ECO:0007669"/>
    <property type="project" value="UniProtKB-KW"/>
</dbReference>
<dbReference type="GO" id="GO:0039563">
    <property type="term" value="P:symbiont-mediated suppression of host JAK-STAT cascade via inhibition of STAT1 activity"/>
    <property type="evidence" value="ECO:0007669"/>
    <property type="project" value="UniProtKB-KW"/>
</dbReference>
<evidence type="ECO:0000256" key="33">
    <source>
        <dbReference type="ARBA" id="ARBA00022876"/>
    </source>
</evidence>
<evidence type="ECO:0000256" key="50">
    <source>
        <dbReference type="ARBA" id="ARBA00043872"/>
    </source>
</evidence>
<dbReference type="PROSITE" id="PS51540">
    <property type="entry name" value="AV_PCP_BETA"/>
    <property type="match status" value="1"/>
</dbReference>
<keyword evidence="32" id="KW-1043">Host membrane</keyword>
<comment type="function">
    <text evidence="2">Responsible for replication and transcription of the viral RNA genome.</text>
</comment>
<evidence type="ECO:0000256" key="52">
    <source>
        <dbReference type="ARBA" id="ARBA00043938"/>
    </source>
</evidence>
<dbReference type="GO" id="GO:0003678">
    <property type="term" value="F:DNA helicase activity"/>
    <property type="evidence" value="ECO:0007669"/>
    <property type="project" value="UniProtKB-EC"/>
</dbReference>
<comment type="catalytic activity">
    <reaction evidence="62">
        <text>ATP + H2O = ADP + phosphate + H(+)</text>
        <dbReference type="Rhea" id="RHEA:13065"/>
        <dbReference type="ChEBI" id="CHEBI:15377"/>
        <dbReference type="ChEBI" id="CHEBI:15378"/>
        <dbReference type="ChEBI" id="CHEBI:30616"/>
        <dbReference type="ChEBI" id="CHEBI:43474"/>
        <dbReference type="ChEBI" id="CHEBI:456216"/>
        <dbReference type="EC" id="3.6.4.13"/>
    </reaction>
</comment>
<evidence type="ECO:0000256" key="66">
    <source>
        <dbReference type="ARBA" id="ARBA00060223"/>
    </source>
</evidence>
<dbReference type="Gene3D" id="3.30.1330.220">
    <property type="entry name" value="Arterivirus nonstructural protein 7 alpha"/>
    <property type="match status" value="1"/>
</dbReference>
<comment type="subunit">
    <text evidence="53">Interacts with host LGALS3.</text>
</comment>
<dbReference type="CDD" id="cd18786">
    <property type="entry name" value="SF1_C"/>
    <property type="match status" value="1"/>
</dbReference>
<keyword evidence="24 68" id="KW-0378">Hydrolase</keyword>
<dbReference type="Pfam" id="PF01443">
    <property type="entry name" value="Viral_helicase1"/>
    <property type="match status" value="1"/>
</dbReference>
<evidence type="ECO:0000259" key="76">
    <source>
        <dbReference type="PROSITE" id="PS51652"/>
    </source>
</evidence>
<evidence type="ECO:0000256" key="12">
    <source>
        <dbReference type="ARBA" id="ARBA00022632"/>
    </source>
</evidence>
<keyword evidence="36 70" id="KW-1133">Transmembrane helix</keyword>
<comment type="subunit">
    <text evidence="61">Interacts with host EIF2AK2; this interaction occurs in host stress granules and leads to EIF2AK2 inhibition. Interacts with host G3BP1; this interaction probably plays a role in Nsp1-beta-mediated inhibition of host EIF2AK2.</text>
</comment>
<evidence type="ECO:0000256" key="45">
    <source>
        <dbReference type="ARBA" id="ARBA00023280"/>
    </source>
</evidence>
<dbReference type="PROSITE" id="PS51958">
    <property type="entry name" value="NENDOU"/>
    <property type="match status" value="1"/>
</dbReference>
<keyword evidence="14" id="KW-0645">Protease</keyword>
<keyword evidence="44" id="KW-0511">Multifunctional enzyme</keyword>
<evidence type="ECO:0000259" key="75">
    <source>
        <dbReference type="PROSITE" id="PS51540"/>
    </source>
</evidence>
<dbReference type="PROSITE" id="PS51652">
    <property type="entry name" value="AV_ZBD"/>
    <property type="match status" value="1"/>
</dbReference>
<evidence type="ECO:0000256" key="31">
    <source>
        <dbReference type="ARBA" id="ARBA00022863"/>
    </source>
</evidence>
<dbReference type="Pfam" id="PF00680">
    <property type="entry name" value="RdRP_1"/>
    <property type="match status" value="1"/>
</dbReference>
<dbReference type="GO" id="GO:0039580">
    <property type="term" value="P:symbiont-mediated suppression of host PKR/eIFalpha signaling"/>
    <property type="evidence" value="ECO:0007669"/>
    <property type="project" value="UniProtKB-KW"/>
</dbReference>
<dbReference type="InterPro" id="IPR025773">
    <property type="entry name" value="AV_PCPbeta"/>
</dbReference>
<feature type="transmembrane region" description="Helical" evidence="70">
    <location>
        <begin position="1524"/>
        <end position="1545"/>
    </location>
</feature>
<feature type="domain" description="NendoU" evidence="79">
    <location>
        <begin position="3629"/>
        <end position="3751"/>
    </location>
</feature>
<keyword evidence="12" id="KW-1090">Inhibition of host innate immune response by virus</keyword>
<dbReference type="GO" id="GO:0044220">
    <property type="term" value="C:host cell perinuclear region of cytoplasm"/>
    <property type="evidence" value="ECO:0007669"/>
    <property type="project" value="UniProtKB-SubCell"/>
</dbReference>
<evidence type="ECO:0000256" key="20">
    <source>
        <dbReference type="ARBA" id="ARBA00022741"/>
    </source>
</evidence>
<keyword evidence="40" id="KW-1035">Host cytoplasm</keyword>
<dbReference type="Gene3D" id="3.30.40.20">
    <property type="entry name" value="Chymotrypsin-like serine protease, domain 3"/>
    <property type="match status" value="1"/>
</dbReference>
<evidence type="ECO:0000256" key="41">
    <source>
        <dbReference type="ARBA" id="ARBA00023208"/>
    </source>
</evidence>
<keyword evidence="82" id="KW-1185">Reference proteome</keyword>
<evidence type="ECO:0000259" key="80">
    <source>
        <dbReference type="PROSITE" id="PS51961"/>
    </source>
</evidence>
<evidence type="ECO:0000256" key="36">
    <source>
        <dbReference type="ARBA" id="ARBA00022989"/>
    </source>
</evidence>
<feature type="domain" description="NiRAN" evidence="78">
    <location>
        <begin position="2435"/>
        <end position="2597"/>
    </location>
</feature>
<dbReference type="Gene3D" id="3.90.70.70">
    <property type="entry name" value="Arterivirus papain-like cysteine protease beta domain"/>
    <property type="match status" value="1"/>
</dbReference>
<evidence type="ECO:0000256" key="3">
    <source>
        <dbReference type="ARBA" id="ARBA00004147"/>
    </source>
</evidence>
<dbReference type="InterPro" id="IPR032785">
    <property type="entry name" value="Pdase_C33_assoc"/>
</dbReference>
<evidence type="ECO:0000256" key="16">
    <source>
        <dbReference type="ARBA" id="ARBA00022692"/>
    </source>
</evidence>
<evidence type="ECO:0000256" key="47">
    <source>
        <dbReference type="ARBA" id="ARBA00029611"/>
    </source>
</evidence>
<feature type="domain" description="(+)RNA virus helicase C-terminal" evidence="77">
    <location>
        <begin position="3204"/>
        <end position="3495"/>
    </location>
</feature>
<comment type="subunit">
    <text evidence="56">Nsp1-alpha papain-like: Interacts with host RNF31.</text>
</comment>
<dbReference type="CDD" id="cd17937">
    <property type="entry name" value="DEXXYc_viral_SF1-N"/>
    <property type="match status" value="1"/>
</dbReference>
<dbReference type="CDD" id="cd21160">
    <property type="entry name" value="NendoU_av_Nsp11-like"/>
    <property type="match status" value="1"/>
</dbReference>
<comment type="function">
    <text evidence="48">Contains the activities necessary for the transcription of negative stranded RNA, leader RNA, subgenomic mRNAs and progeny virion RNA as well as proteinases responsible for the cleavage of the polyprotein into functional products.</text>
</comment>
<dbReference type="InterPro" id="IPR044320">
    <property type="entry name" value="NSP11_Av_N"/>
</dbReference>
<dbReference type="PROSITE" id="PS51961">
    <property type="entry name" value="AV_NSP11N_COV_NSP15M"/>
    <property type="match status" value="1"/>
</dbReference>
<keyword evidence="29" id="KW-0862">Zinc</keyword>
<dbReference type="PROSITE" id="PS50507">
    <property type="entry name" value="RDRP_SSRNA_POS"/>
    <property type="match status" value="1"/>
</dbReference>
<evidence type="ECO:0000256" key="37">
    <source>
        <dbReference type="ARBA" id="ARBA00023041"/>
    </source>
</evidence>
<evidence type="ECO:0000256" key="34">
    <source>
        <dbReference type="ARBA" id="ARBA00022953"/>
    </source>
</evidence>
<evidence type="ECO:0000256" key="54">
    <source>
        <dbReference type="ARBA" id="ARBA00044015"/>
    </source>
</evidence>
<feature type="transmembrane region" description="Helical" evidence="70">
    <location>
        <begin position="1662"/>
        <end position="1689"/>
    </location>
</feature>
<dbReference type="GO" id="GO:0004197">
    <property type="term" value="F:cysteine-type endopeptidase activity"/>
    <property type="evidence" value="ECO:0007669"/>
    <property type="project" value="InterPro"/>
</dbReference>
<evidence type="ECO:0000256" key="40">
    <source>
        <dbReference type="ARBA" id="ARBA00023200"/>
    </source>
</evidence>
<dbReference type="InterPro" id="IPR044348">
    <property type="entry name" value="NSP10_1B_Av"/>
</dbReference>
<dbReference type="Gene3D" id="3.90.70.160">
    <property type="match status" value="1"/>
</dbReference>
<feature type="domain" description="Peptidase S32" evidence="72">
    <location>
        <begin position="1752"/>
        <end position="1955"/>
    </location>
</feature>
<dbReference type="InterPro" id="IPR023338">
    <property type="entry name" value="Arterivirus_NSP4_peptidase"/>
</dbReference>
<dbReference type="GO" id="GO:0008270">
    <property type="term" value="F:zinc ion binding"/>
    <property type="evidence" value="ECO:0007669"/>
    <property type="project" value="UniProtKB-KW"/>
</dbReference>
<evidence type="ECO:0000256" key="42">
    <source>
        <dbReference type="ARBA" id="ARBA00023239"/>
    </source>
</evidence>
<feature type="transmembrane region" description="Helical" evidence="70">
    <location>
        <begin position="1236"/>
        <end position="1254"/>
    </location>
</feature>
<dbReference type="InterPro" id="IPR032855">
    <property type="entry name" value="NSP2-B_epitope"/>
</dbReference>
<dbReference type="Gene3D" id="2.30.31.30">
    <property type="entry name" value="Arterivirus nps1beta, nuclease domain"/>
    <property type="match status" value="1"/>
</dbReference>
<evidence type="ECO:0000259" key="79">
    <source>
        <dbReference type="PROSITE" id="PS51958"/>
    </source>
</evidence>
<keyword evidence="43" id="KW-0922">Interferon antiviral system evasion</keyword>
<dbReference type="CDD" id="cd21166">
    <property type="entry name" value="NTD_av_Nsp11-like"/>
    <property type="match status" value="1"/>
</dbReference>
<feature type="transmembrane region" description="Helical" evidence="70">
    <location>
        <begin position="2036"/>
        <end position="2054"/>
    </location>
</feature>
<dbReference type="GO" id="GO:0039502">
    <property type="term" value="P:symbiont-mediated suppression of host type I interferon-mediated signaling pathway"/>
    <property type="evidence" value="ECO:0007669"/>
    <property type="project" value="UniProtKB-KW"/>
</dbReference>
<evidence type="ECO:0000256" key="14">
    <source>
        <dbReference type="ARBA" id="ARBA00022670"/>
    </source>
</evidence>
<dbReference type="GO" id="GO:0004540">
    <property type="term" value="F:RNA nuclease activity"/>
    <property type="evidence" value="ECO:0007669"/>
    <property type="project" value="UniProtKB-ARBA"/>
</dbReference>
<dbReference type="GO" id="GO:0044165">
    <property type="term" value="C:host cell endoplasmic reticulum"/>
    <property type="evidence" value="ECO:0007669"/>
    <property type="project" value="UniProtKB-SubCell"/>
</dbReference>
<keyword evidence="17" id="KW-0548">Nucleotidyltransferase</keyword>
<dbReference type="GO" id="GO:0039579">
    <property type="term" value="P:symbiont-mediated suppression of host ISG15-protein conjugation"/>
    <property type="evidence" value="ECO:0007669"/>
    <property type="project" value="UniProtKB-KW"/>
</dbReference>
<dbReference type="InterPro" id="IPR044314">
    <property type="entry name" value="NSP11_NendoU_Av"/>
</dbReference>
<dbReference type="GO" id="GO:0004519">
    <property type="term" value="F:endonuclease activity"/>
    <property type="evidence" value="ECO:0007669"/>
    <property type="project" value="UniProtKB-UniRule"/>
</dbReference>
<comment type="function">
    <text evidence="51">Displays RNA and DNA duplex-unwinding activities with 5' to 3' polarity.</text>
</comment>
<keyword evidence="34" id="KW-0693">Viral RNA replication</keyword>
<evidence type="ECO:0000256" key="69">
    <source>
        <dbReference type="SAM" id="MobiDB-lite"/>
    </source>
</evidence>
<evidence type="ECO:0000256" key="64">
    <source>
        <dbReference type="ARBA" id="ARBA00049963"/>
    </source>
</evidence>
<keyword evidence="18 68" id="KW-0540">Nuclease</keyword>
<comment type="function">
    <text evidence="60">Plays a role in blocking host mRNA nuclear export to the cytoplasm and subversion of host protein synthesis. Additionally, inhibits the interferon-activated JAK/STAT signal transduction by mediating the ubiquitination and subsequent proteasomal degradation of host KPNA1. Repurposes the host antiviral stress granules into a proviral platform to counteract the EIF2AK2/PKR restriction, thereby regulating the host inflammatory response.</text>
</comment>
<evidence type="ECO:0000256" key="32">
    <source>
        <dbReference type="ARBA" id="ARBA00022870"/>
    </source>
</evidence>
<dbReference type="GO" id="GO:0030291">
    <property type="term" value="F:protein serine/threonine kinase inhibitor activity"/>
    <property type="evidence" value="ECO:0007669"/>
    <property type="project" value="UniProtKB-KW"/>
</dbReference>
<dbReference type="GO" id="GO:0019082">
    <property type="term" value="P:viral protein processing"/>
    <property type="evidence" value="ECO:0007669"/>
    <property type="project" value="InterPro"/>
</dbReference>
<dbReference type="Pfam" id="PF05579">
    <property type="entry name" value="Peptidase_S32"/>
    <property type="match status" value="1"/>
</dbReference>
<keyword evidence="39" id="KW-1038">Host endoplasmic reticulum</keyword>
<feature type="active site" evidence="68">
    <location>
        <position position="3660"/>
    </location>
</feature>
<keyword evidence="38 70" id="KW-0472">Membrane</keyword>
<dbReference type="SUPFAM" id="SSF142877">
    <property type="entry name" value="EndoU-like"/>
    <property type="match status" value="1"/>
</dbReference>
<evidence type="ECO:0000259" key="78">
    <source>
        <dbReference type="PROSITE" id="PS51947"/>
    </source>
</evidence>
<dbReference type="CDD" id="cd21410">
    <property type="entry name" value="1B_av_Nsp10-like"/>
    <property type="match status" value="1"/>
</dbReference>
<comment type="catalytic activity">
    <reaction evidence="63">
        <text>ATP + H2O = ADP + phosphate + H(+)</text>
        <dbReference type="Rhea" id="RHEA:13065"/>
        <dbReference type="ChEBI" id="CHEBI:15377"/>
        <dbReference type="ChEBI" id="CHEBI:15378"/>
        <dbReference type="ChEBI" id="CHEBI:30616"/>
        <dbReference type="ChEBI" id="CHEBI:43474"/>
        <dbReference type="ChEBI" id="CHEBI:456216"/>
        <dbReference type="EC" id="3.6.4.12"/>
    </reaction>
</comment>
<keyword evidence="22 68" id="KW-0255">Endonuclease</keyword>
<comment type="function">
    <text evidence="50">Plays a role in the inhibition of host STAT3 signaling pathway by inducing the degradation of STAT3.</text>
</comment>
<dbReference type="InterPro" id="IPR001205">
    <property type="entry name" value="RNA-dir_pol_C"/>
</dbReference>
<keyword evidence="26" id="KW-0788">Thiol protease</keyword>
<dbReference type="SUPFAM" id="SSF52540">
    <property type="entry name" value="P-loop containing nucleoside triphosphate hydrolases"/>
    <property type="match status" value="2"/>
</dbReference>
<evidence type="ECO:0000256" key="39">
    <source>
        <dbReference type="ARBA" id="ARBA00023184"/>
    </source>
</evidence>
<comment type="function">
    <text evidence="49">Cleaves the majority of cleavage sites present in the C-terminus of the polyprotein. Triggers host apoptosis through caspase-3, -8, and -9 activations. Subverts host innate immune responses through its protease activity. Targets the NF-kappa-B essential modulator NEMO and mediates its cleavage. Blocks host interferon beta induction and downstream signaling by cleaving mitochondrial MAVS, dislodging it from the mitochondria. Impairs host defense by cleaving host mRNA-decapping enzyme DCP1A to attenuate its antiviral activity.</text>
</comment>
<keyword evidence="42" id="KW-0456">Lyase</keyword>
<dbReference type="GO" id="GO:0085034">
    <property type="term" value="P:symbiont-mediated suppression of host NF-kappaB cascade"/>
    <property type="evidence" value="ECO:0007669"/>
    <property type="project" value="UniProtKB-KW"/>
</dbReference>
<keyword evidence="27" id="KW-0720">Serine protease</keyword>
<keyword evidence="41" id="KW-1095">Inhibition of host ISG15 by virus</keyword>
<evidence type="ECO:0000256" key="61">
    <source>
        <dbReference type="ARBA" id="ARBA00047158"/>
    </source>
</evidence>
<evidence type="ECO:0000256" key="48">
    <source>
        <dbReference type="ARBA" id="ARBA00043841"/>
    </source>
</evidence>
<dbReference type="Pfam" id="PF14757">
    <property type="entry name" value="NSP2-B_epitope"/>
    <property type="match status" value="1"/>
</dbReference>
<evidence type="ECO:0000256" key="63">
    <source>
        <dbReference type="ARBA" id="ARBA00047995"/>
    </source>
</evidence>
<feature type="transmembrane region" description="Helical" evidence="70">
    <location>
        <begin position="2004"/>
        <end position="2024"/>
    </location>
</feature>
<dbReference type="GO" id="GO:0033644">
    <property type="term" value="C:host cell membrane"/>
    <property type="evidence" value="ECO:0007669"/>
    <property type="project" value="UniProtKB-SubCell"/>
</dbReference>
<dbReference type="InterPro" id="IPR027417">
    <property type="entry name" value="P-loop_NTPase"/>
</dbReference>
<dbReference type="GO" id="GO:0006351">
    <property type="term" value="P:DNA-templated transcription"/>
    <property type="evidence" value="ECO:0007669"/>
    <property type="project" value="InterPro"/>
</dbReference>
<evidence type="ECO:0000256" key="70">
    <source>
        <dbReference type="SAM" id="Phobius"/>
    </source>
</evidence>
<keyword evidence="45" id="KW-0899">Viral immunoevasion</keyword>
<comment type="function">
    <text evidence="65">Multifunctional protein that acts as a viral protease and as a viral antagonist of host immune response. Cleaves the nsp2/nsp3 site in the viral polyprotein. Displays deubiquitinating activity that cleaves both ubiquitinated and ISGylated products and therefore inhibits ubiquitin and ISG15-dependent host innate immunity. Also deubiquinates host NFKBIA, thereby interfering with NFKBIA degradation and impairing subsequent NF-kappa-B activation.</text>
</comment>
<dbReference type="InterPro" id="IPR027355">
    <property type="entry name" value="NSP10_Av_ZBD"/>
</dbReference>
<evidence type="ECO:0000256" key="29">
    <source>
        <dbReference type="ARBA" id="ARBA00022833"/>
    </source>
</evidence>
<dbReference type="InterPro" id="IPR038154">
    <property type="entry name" value="AV_PCPbeta_sf"/>
</dbReference>
<evidence type="ECO:0000256" key="43">
    <source>
        <dbReference type="ARBA" id="ARBA00023258"/>
    </source>
</evidence>
<dbReference type="InterPro" id="IPR008741">
    <property type="entry name" value="AV_PCPalpha"/>
</dbReference>
<dbReference type="Pfam" id="PF05411">
    <property type="entry name" value="Peptidase_C32"/>
    <property type="match status" value="1"/>
</dbReference>
<dbReference type="CDD" id="cd21405">
    <property type="entry name" value="ZBD_av_Nsp10-like"/>
    <property type="match status" value="1"/>
</dbReference>
<evidence type="ECO:0000256" key="56">
    <source>
        <dbReference type="ARBA" id="ARBA00044019"/>
    </source>
</evidence>
<dbReference type="Pfam" id="PF21905">
    <property type="entry name" value="Zf-Nsp1alpha"/>
    <property type="match status" value="1"/>
</dbReference>
<evidence type="ECO:0000256" key="60">
    <source>
        <dbReference type="ARBA" id="ARBA00045585"/>
    </source>
</evidence>
<dbReference type="InterPro" id="IPR043504">
    <property type="entry name" value="Peptidase_S1_PA_chymotrypsin"/>
</dbReference>
<keyword evidence="25" id="KW-0347">Helicase</keyword>
<dbReference type="InterPro" id="IPR038155">
    <property type="entry name" value="AV_PCPalpha_sf"/>
</dbReference>
<feature type="domain" description="Peptidase C32" evidence="75">
    <location>
        <begin position="263"/>
        <end position="381"/>
    </location>
</feature>
<name>A0A2H4MWN4_9NIDO</name>
<dbReference type="Gene3D" id="3.40.50.300">
    <property type="entry name" value="P-loop containing nucleotide triphosphate hydrolases"/>
    <property type="match status" value="1"/>
</dbReference>
<feature type="active site" evidence="68">
    <location>
        <position position="3675"/>
    </location>
</feature>
<dbReference type="GO" id="GO:0003724">
    <property type="term" value="F:RNA helicase activity"/>
    <property type="evidence" value="ECO:0007669"/>
    <property type="project" value="UniProtKB-EC"/>
</dbReference>
<evidence type="ECO:0000256" key="7">
    <source>
        <dbReference type="ARBA" id="ARBA00010965"/>
    </source>
</evidence>
<evidence type="ECO:0000259" key="72">
    <source>
        <dbReference type="PROSITE" id="PS51493"/>
    </source>
</evidence>
<evidence type="ECO:0000256" key="24">
    <source>
        <dbReference type="ARBA" id="ARBA00022801"/>
    </source>
</evidence>
<dbReference type="GO" id="GO:0039694">
    <property type="term" value="P:viral RNA genome replication"/>
    <property type="evidence" value="ECO:0007669"/>
    <property type="project" value="InterPro"/>
</dbReference>
<evidence type="ECO:0000256" key="22">
    <source>
        <dbReference type="ARBA" id="ARBA00022759"/>
    </source>
</evidence>
<evidence type="ECO:0000256" key="15">
    <source>
        <dbReference type="ARBA" id="ARBA00022679"/>
    </source>
</evidence>
<dbReference type="Gene3D" id="2.40.10.10">
    <property type="entry name" value="Trypsin-like serine proteases"/>
    <property type="match status" value="2"/>
</dbReference>
<evidence type="ECO:0000256" key="8">
    <source>
        <dbReference type="ARBA" id="ARBA00022087"/>
    </source>
</evidence>
<dbReference type="PROSITE" id="PS51657">
    <property type="entry name" value="PSRV_HELICASE"/>
    <property type="match status" value="1"/>
</dbReference>
<dbReference type="InterPro" id="IPR046440">
    <property type="entry name" value="AV_NSP11N_COV_NSP15M"/>
</dbReference>
<dbReference type="InterPro" id="IPR031932">
    <property type="entry name" value="Arteri_nsp7a"/>
</dbReference>
<dbReference type="GO" id="GO:0016829">
    <property type="term" value="F:lyase activity"/>
    <property type="evidence" value="ECO:0007669"/>
    <property type="project" value="UniProtKB-KW"/>
</dbReference>
<comment type="similarity">
    <text evidence="7">Belongs to the arteriviridae polyprotein family.</text>
</comment>
<dbReference type="GO" id="GO:0006508">
    <property type="term" value="P:proteolysis"/>
    <property type="evidence" value="ECO:0007669"/>
    <property type="project" value="UniProtKB-KW"/>
</dbReference>
<comment type="subunit">
    <text evidence="57">Interacts with host DDX5.</text>
</comment>
<keyword evidence="10" id="KW-1048">Host nucleus</keyword>
<dbReference type="GO" id="GO:0003968">
    <property type="term" value="F:RNA-directed RNA polymerase activity"/>
    <property type="evidence" value="ECO:0007669"/>
    <property type="project" value="UniProtKB-KW"/>
</dbReference>
<evidence type="ECO:0000256" key="68">
    <source>
        <dbReference type="PROSITE-ProRule" id="PRU01303"/>
    </source>
</evidence>
<dbReference type="InterPro" id="IPR023183">
    <property type="entry name" value="Chymotrypsin-like_C"/>
</dbReference>
<comment type="function">
    <text evidence="52">Plays a role in the inhibition of the immune response by interacting with host IFITM1. This interaction leads to the proteasomal degradation of the IFN-induced antiviral protein IFITM1.</text>
</comment>
<dbReference type="InterPro" id="IPR044863">
    <property type="entry name" value="NIRAN"/>
</dbReference>
<evidence type="ECO:0000256" key="28">
    <source>
        <dbReference type="ARBA" id="ARBA00022830"/>
    </source>
</evidence>
<keyword evidence="23 67" id="KW-0863">Zinc-finger</keyword>
<keyword evidence="30" id="KW-0067">ATP-binding</keyword>
<keyword evidence="11" id="KW-0945">Host-virus interaction</keyword>
<evidence type="ECO:0000313" key="81">
    <source>
        <dbReference type="EMBL" id="ATP66628.1"/>
    </source>
</evidence>
<dbReference type="InterPro" id="IPR027351">
    <property type="entry name" value="(+)RNA_virus_helicase_core_dom"/>
</dbReference>
<evidence type="ECO:0000256" key="53">
    <source>
        <dbReference type="ARBA" id="ARBA00044014"/>
    </source>
</evidence>
<protein>
    <recommendedName>
        <fullName evidence="8">Replicase polyprotein 1ab</fullName>
    </recommendedName>
    <alternativeName>
        <fullName evidence="47">ORF1ab polyprotein</fullName>
    </alternativeName>
</protein>
<feature type="transmembrane region" description="Helical" evidence="70">
    <location>
        <begin position="2074"/>
        <end position="2099"/>
    </location>
</feature>
<accession>A0A2H4MWN4</accession>
<dbReference type="InterPro" id="IPR007094">
    <property type="entry name" value="RNA-dir_pol_PSvirus"/>
</dbReference>
<feature type="transmembrane region" description="Helical" evidence="70">
    <location>
        <begin position="1626"/>
        <end position="1650"/>
    </location>
</feature>
<dbReference type="Pfam" id="PF05410">
    <property type="entry name" value="Peptidase_C31"/>
    <property type="match status" value="1"/>
</dbReference>
<feature type="domain" description="Peptidase C33" evidence="73">
    <location>
        <begin position="422"/>
        <end position="529"/>
    </location>
</feature>
<feature type="region of interest" description="Disordered" evidence="69">
    <location>
        <begin position="900"/>
        <end position="942"/>
    </location>
</feature>
<feature type="domain" description="Peptidase C31" evidence="74">
    <location>
        <begin position="69"/>
        <end position="180"/>
    </location>
</feature>
<dbReference type="PROSITE" id="PS51538">
    <property type="entry name" value="AV_CP"/>
    <property type="match status" value="1"/>
</dbReference>
<dbReference type="InterPro" id="IPR038451">
    <property type="entry name" value="Arteri_nsp7a_sf"/>
</dbReference>
<dbReference type="Pfam" id="PF14756">
    <property type="entry name" value="Pdase_C33_assoc"/>
    <property type="match status" value="1"/>
</dbReference>
<evidence type="ECO:0000256" key="18">
    <source>
        <dbReference type="ARBA" id="ARBA00022722"/>
    </source>
</evidence>
<comment type="subunit">
    <text evidence="54">Interacts with host DDX18; this interaction redistributes host DDX18 to the cytoplasm.</text>
</comment>
<evidence type="ECO:0000256" key="35">
    <source>
        <dbReference type="ARBA" id="ARBA00022961"/>
    </source>
</evidence>
<feature type="domain" description="AV ZBD" evidence="76">
    <location>
        <begin position="3091"/>
        <end position="3154"/>
    </location>
</feature>
<evidence type="ECO:0000256" key="26">
    <source>
        <dbReference type="ARBA" id="ARBA00022807"/>
    </source>
</evidence>
<keyword evidence="19" id="KW-0479">Metal-binding</keyword>
<keyword evidence="13" id="KW-1130">Modulation of host ubiquitin pathway by virus</keyword>
<feature type="domain" description="RdRp catalytic" evidence="71">
    <location>
        <begin position="2836"/>
        <end position="2970"/>
    </location>
</feature>
<feature type="transmembrane region" description="Helical" evidence="70">
    <location>
        <begin position="1201"/>
        <end position="1229"/>
    </location>
</feature>
<evidence type="ECO:0000256" key="46">
    <source>
        <dbReference type="ARBA" id="ARBA00024600"/>
    </source>
</evidence>
<comment type="function">
    <text evidence="59">Plays a role in viral transcription/replication and prevents the simultaneous activation of host cell dsRNA sensors, such as MDA5/IFIH1, OAS, PKR (By similarity) and NLRP3 inflammasome. Acts by degrading the 5'-polyuridines generated during replication of the poly(A) region of viral genomic and subgenomic RNAs. Catalyzes a two-step reaction in which a 2'3'-cyclic phosphate (2'3'-cP) is first generated by 2'-O transesterification, which is then hydrolyzed to a 3'-phosphate (3'-P). If not degraded, poly(U) RNA would hybridize with poly(A) RNA tails and activate host dsRNA sensors. Also plays a role in the inhibition of host type I interferon production by recruiting host OTULIN to promote removal of linear ubiquitination targeting host NEMO.</text>
</comment>
<keyword evidence="37" id="KW-1102">Inhibition of host PKR by virus</keyword>
<dbReference type="InterPro" id="IPR054104">
    <property type="entry name" value="Nsp1alpha_Znf"/>
</dbReference>
<evidence type="ECO:0000259" key="71">
    <source>
        <dbReference type="PROSITE" id="PS50507"/>
    </source>
</evidence>
<keyword evidence="9" id="KW-0696">RNA-directed RNA polymerase</keyword>
<evidence type="ECO:0000256" key="13">
    <source>
        <dbReference type="ARBA" id="ARBA00022662"/>
    </source>
</evidence>
<evidence type="ECO:0000256" key="38">
    <source>
        <dbReference type="ARBA" id="ARBA00023136"/>
    </source>
</evidence>
<evidence type="ECO:0000256" key="19">
    <source>
        <dbReference type="ARBA" id="ARBA00022723"/>
    </source>
</evidence>
<evidence type="ECO:0000256" key="6">
    <source>
        <dbReference type="ARBA" id="ARBA00004407"/>
    </source>
</evidence>
<evidence type="ECO:0000313" key="82">
    <source>
        <dbReference type="Proteomes" id="UP000289356"/>
    </source>
</evidence>
<comment type="catalytic activity">
    <reaction evidence="1">
        <text>Thiol-dependent hydrolysis of ester, thioester, amide, peptide and isopeptide bonds formed by the C-terminal Gly of ubiquitin (a 76-residue protein attached to proteins as an intracellular targeting signal).</text>
        <dbReference type="EC" id="3.4.19.12"/>
    </reaction>
</comment>
<dbReference type="PROSITE" id="PS51493">
    <property type="entry name" value="AV_NSP4_PRO"/>
    <property type="match status" value="1"/>
</dbReference>
<evidence type="ECO:0000256" key="17">
    <source>
        <dbReference type="ARBA" id="ARBA00022695"/>
    </source>
</evidence>
<comment type="function">
    <text evidence="64">Plays a role in the initial induction of autophagosomes from host endoplasmic reticulum.</text>
</comment>
<dbReference type="CDD" id="cd23189">
    <property type="entry name" value="Arteriviridae_RdRp"/>
    <property type="match status" value="1"/>
</dbReference>
<evidence type="ECO:0000256" key="5">
    <source>
        <dbReference type="ARBA" id="ARBA00004354"/>
    </source>
</evidence>
<feature type="active site" evidence="68">
    <location>
        <position position="3704"/>
    </location>
</feature>
<keyword evidence="21" id="KW-0688">Ribosomal frameshifting</keyword>
<dbReference type="Pfam" id="PF16749">
    <property type="entry name" value="Arteri_nsp7a"/>
    <property type="match status" value="1"/>
</dbReference>
<keyword evidence="35" id="KW-1105">Inhibition of host STAT1 by virus</keyword>